<reference evidence="1" key="3">
    <citation type="submission" date="2022-06" db="UniProtKB">
        <authorList>
            <consortium name="EnsemblPlants"/>
        </authorList>
    </citation>
    <scope>IDENTIFICATION</scope>
</reference>
<evidence type="ECO:0000313" key="2">
    <source>
        <dbReference type="Proteomes" id="UP000015106"/>
    </source>
</evidence>
<dbReference type="Gramene" id="TuG1812G0400003134.01.T01">
    <property type="protein sequence ID" value="TuG1812G0400003134.01.T01"/>
    <property type="gene ID" value="TuG1812G0400003134.01"/>
</dbReference>
<reference evidence="1" key="2">
    <citation type="submission" date="2018-03" db="EMBL/GenBank/DDBJ databases">
        <title>The Triticum urartu genome reveals the dynamic nature of wheat genome evolution.</title>
        <authorList>
            <person name="Ling H."/>
            <person name="Ma B."/>
            <person name="Shi X."/>
            <person name="Liu H."/>
            <person name="Dong L."/>
            <person name="Sun H."/>
            <person name="Cao Y."/>
            <person name="Gao Q."/>
            <person name="Zheng S."/>
            <person name="Li Y."/>
            <person name="Yu Y."/>
            <person name="Du H."/>
            <person name="Qi M."/>
            <person name="Li Y."/>
            <person name="Yu H."/>
            <person name="Cui Y."/>
            <person name="Wang N."/>
            <person name="Chen C."/>
            <person name="Wu H."/>
            <person name="Zhao Y."/>
            <person name="Zhang J."/>
            <person name="Li Y."/>
            <person name="Zhou W."/>
            <person name="Zhang B."/>
            <person name="Hu W."/>
            <person name="Eijk M."/>
            <person name="Tang J."/>
            <person name="Witsenboer H."/>
            <person name="Zhao S."/>
            <person name="Li Z."/>
            <person name="Zhang A."/>
            <person name="Wang D."/>
            <person name="Liang C."/>
        </authorList>
    </citation>
    <scope>NUCLEOTIDE SEQUENCE [LARGE SCALE GENOMIC DNA]</scope>
    <source>
        <strain evidence="1">cv. G1812</strain>
    </source>
</reference>
<keyword evidence="2" id="KW-1185">Reference proteome</keyword>
<reference evidence="2" key="1">
    <citation type="journal article" date="2013" name="Nature">
        <title>Draft genome of the wheat A-genome progenitor Triticum urartu.</title>
        <authorList>
            <person name="Ling H.Q."/>
            <person name="Zhao S."/>
            <person name="Liu D."/>
            <person name="Wang J."/>
            <person name="Sun H."/>
            <person name="Zhang C."/>
            <person name="Fan H."/>
            <person name="Li D."/>
            <person name="Dong L."/>
            <person name="Tao Y."/>
            <person name="Gao C."/>
            <person name="Wu H."/>
            <person name="Li Y."/>
            <person name="Cui Y."/>
            <person name="Guo X."/>
            <person name="Zheng S."/>
            <person name="Wang B."/>
            <person name="Yu K."/>
            <person name="Liang Q."/>
            <person name="Yang W."/>
            <person name="Lou X."/>
            <person name="Chen J."/>
            <person name="Feng M."/>
            <person name="Jian J."/>
            <person name="Zhang X."/>
            <person name="Luo G."/>
            <person name="Jiang Y."/>
            <person name="Liu J."/>
            <person name="Wang Z."/>
            <person name="Sha Y."/>
            <person name="Zhang B."/>
            <person name="Wu H."/>
            <person name="Tang D."/>
            <person name="Shen Q."/>
            <person name="Xue P."/>
            <person name="Zou S."/>
            <person name="Wang X."/>
            <person name="Liu X."/>
            <person name="Wang F."/>
            <person name="Yang Y."/>
            <person name="An X."/>
            <person name="Dong Z."/>
            <person name="Zhang K."/>
            <person name="Zhang X."/>
            <person name="Luo M.C."/>
            <person name="Dvorak J."/>
            <person name="Tong Y."/>
            <person name="Wang J."/>
            <person name="Yang H."/>
            <person name="Li Z."/>
            <person name="Wang D."/>
            <person name="Zhang A."/>
            <person name="Wang J."/>
        </authorList>
    </citation>
    <scope>NUCLEOTIDE SEQUENCE</scope>
    <source>
        <strain evidence="2">cv. G1812</strain>
    </source>
</reference>
<organism evidence="1 2">
    <name type="scientific">Triticum urartu</name>
    <name type="common">Red wild einkorn</name>
    <name type="synonym">Crithodium urartu</name>
    <dbReference type="NCBI Taxonomy" id="4572"/>
    <lineage>
        <taxon>Eukaryota</taxon>
        <taxon>Viridiplantae</taxon>
        <taxon>Streptophyta</taxon>
        <taxon>Embryophyta</taxon>
        <taxon>Tracheophyta</taxon>
        <taxon>Spermatophyta</taxon>
        <taxon>Magnoliopsida</taxon>
        <taxon>Liliopsida</taxon>
        <taxon>Poales</taxon>
        <taxon>Poaceae</taxon>
        <taxon>BOP clade</taxon>
        <taxon>Pooideae</taxon>
        <taxon>Triticodae</taxon>
        <taxon>Triticeae</taxon>
        <taxon>Triticinae</taxon>
        <taxon>Triticum</taxon>
    </lineage>
</organism>
<protein>
    <submittedName>
        <fullName evidence="1">Uncharacterized protein</fullName>
    </submittedName>
</protein>
<sequence>MSSSSSDDESLPAECDWCHDDRGLCDMPHLDDDRRFSIKLKETFEVETLIPCHARRYVLERMDFEDHEISETKIIHLRTHHDVDFEVNLYNSESVTHFGCKNWEAFCKMYGFDEGMLITMDLGNPDINQDNMDIWVLVDTPPVLPLSYFYCLKNVREMVDKTHYTDGSELTTYKEKNHLVGFCTDIENYNIYNQTPQHYGKYVPLVHVFNYGNYHGDTLIIPENCVPHMMYLKGSVNVLNIQPGRPTNLNCPYEISKRSGDMKIKGWKKCMDSRKELLGSKRKRSARIGDRMFSILHNGESGSILFYAILA</sequence>
<dbReference type="EnsemblPlants" id="TuG1812G0400003134.01.T01">
    <property type="protein sequence ID" value="TuG1812G0400003134.01.T01"/>
    <property type="gene ID" value="TuG1812G0400003134.01"/>
</dbReference>
<dbReference type="AlphaFoldDB" id="A0A8R7UAB1"/>
<name>A0A8R7UAB1_TRIUA</name>
<evidence type="ECO:0000313" key="1">
    <source>
        <dbReference type="EnsemblPlants" id="TuG1812G0400003134.01.T01"/>
    </source>
</evidence>
<dbReference type="Proteomes" id="UP000015106">
    <property type="component" value="Chromosome 4"/>
</dbReference>
<proteinExistence type="predicted"/>
<accession>A0A8R7UAB1</accession>